<feature type="transmembrane region" description="Helical" evidence="5">
    <location>
        <begin position="18"/>
        <end position="34"/>
    </location>
</feature>
<dbReference type="RefSeq" id="WP_109358525.1">
    <property type="nucleotide sequence ID" value="NZ_QFRJ01000002.1"/>
</dbReference>
<feature type="transmembrane region" description="Helical" evidence="5">
    <location>
        <begin position="164"/>
        <end position="182"/>
    </location>
</feature>
<proteinExistence type="predicted"/>
<protein>
    <recommendedName>
        <fullName evidence="6">O-antigen ligase-related domain-containing protein</fullName>
    </recommendedName>
</protein>
<dbReference type="GO" id="GO:0016020">
    <property type="term" value="C:membrane"/>
    <property type="evidence" value="ECO:0007669"/>
    <property type="project" value="UniProtKB-SubCell"/>
</dbReference>
<dbReference type="AlphaFoldDB" id="A0A2U2XF45"/>
<feature type="transmembrane region" description="Helical" evidence="5">
    <location>
        <begin position="72"/>
        <end position="91"/>
    </location>
</feature>
<dbReference type="InterPro" id="IPR007016">
    <property type="entry name" value="O-antigen_ligase-rel_domated"/>
</dbReference>
<dbReference type="Pfam" id="PF04932">
    <property type="entry name" value="Wzy_C"/>
    <property type="match status" value="1"/>
</dbReference>
<keyword evidence="4 5" id="KW-0472">Membrane</keyword>
<feature type="transmembrane region" description="Helical" evidence="5">
    <location>
        <begin position="189"/>
        <end position="206"/>
    </location>
</feature>
<evidence type="ECO:0000256" key="3">
    <source>
        <dbReference type="ARBA" id="ARBA00022989"/>
    </source>
</evidence>
<feature type="transmembrane region" description="Helical" evidence="5">
    <location>
        <begin position="40"/>
        <end position="60"/>
    </location>
</feature>
<evidence type="ECO:0000259" key="6">
    <source>
        <dbReference type="Pfam" id="PF04932"/>
    </source>
</evidence>
<dbReference type="EMBL" id="QFRJ01000002">
    <property type="protein sequence ID" value="PWH86414.1"/>
    <property type="molecule type" value="Genomic_DNA"/>
</dbReference>
<organism evidence="7 8">
    <name type="scientific">Brumimicrobium oceani</name>
    <dbReference type="NCBI Taxonomy" id="2100725"/>
    <lineage>
        <taxon>Bacteria</taxon>
        <taxon>Pseudomonadati</taxon>
        <taxon>Bacteroidota</taxon>
        <taxon>Flavobacteriia</taxon>
        <taxon>Flavobacteriales</taxon>
        <taxon>Crocinitomicaceae</taxon>
        <taxon>Brumimicrobium</taxon>
    </lineage>
</organism>
<dbReference type="Proteomes" id="UP000245370">
    <property type="component" value="Unassembled WGS sequence"/>
</dbReference>
<feature type="transmembrane region" description="Helical" evidence="5">
    <location>
        <begin position="242"/>
        <end position="260"/>
    </location>
</feature>
<sequence length="414" mass="47391">MPQKSKLLTLFKTVKNNFFLKISLIAFIVVAFTFNETGLMPAFAMIMTFAFLLKEPYRLFFKIKKYPIELKLLNCWVAWAYFTGVFTVKNINLFMNGFSSLILLVILINVIFLILVYDIRLIKHLIFAIFISGLLQILAIQFGFQTEEMINKEREYGLAGNPNSFGLKMVFASMSILIFMSFKKFKVNLTWIVAIALLIVFLDGVFDSGSRKSAMSFFVLIVGFIGIYKANQKYKLSISKIFIPLLIIGLITYALIPIIMEGTVLEERFEMGEERGGVEGDIRYKMFTFGLQLFADNPIFGVGLNNYRVYFFSGQYSHSDYVESLTSTGLFGFIIYQFVYIMAIIKSYKLSKIIMDKQVRFNLLFCTLIVITTKIIGLGIILYNSPSAMIIMVGVIGYVYHVEQRINNKSLSTF</sequence>
<name>A0A2U2XF45_9FLAO</name>
<evidence type="ECO:0000313" key="7">
    <source>
        <dbReference type="EMBL" id="PWH86414.1"/>
    </source>
</evidence>
<keyword evidence="2 5" id="KW-0812">Transmembrane</keyword>
<keyword evidence="8" id="KW-1185">Reference proteome</keyword>
<dbReference type="PANTHER" id="PTHR37422">
    <property type="entry name" value="TEICHURONIC ACID BIOSYNTHESIS PROTEIN TUAE"/>
    <property type="match status" value="1"/>
</dbReference>
<dbReference type="OrthoDB" id="665122at2"/>
<feature type="transmembrane region" description="Helical" evidence="5">
    <location>
        <begin position="124"/>
        <end position="144"/>
    </location>
</feature>
<feature type="transmembrane region" description="Helical" evidence="5">
    <location>
        <begin position="387"/>
        <end position="402"/>
    </location>
</feature>
<evidence type="ECO:0000256" key="4">
    <source>
        <dbReference type="ARBA" id="ARBA00023136"/>
    </source>
</evidence>
<comment type="caution">
    <text evidence="7">The sequence shown here is derived from an EMBL/GenBank/DDBJ whole genome shotgun (WGS) entry which is preliminary data.</text>
</comment>
<keyword evidence="3 5" id="KW-1133">Transmembrane helix</keyword>
<evidence type="ECO:0000256" key="5">
    <source>
        <dbReference type="SAM" id="Phobius"/>
    </source>
</evidence>
<dbReference type="InterPro" id="IPR051533">
    <property type="entry name" value="WaaL-like"/>
</dbReference>
<feature type="transmembrane region" description="Helical" evidence="5">
    <location>
        <begin position="330"/>
        <end position="349"/>
    </location>
</feature>
<reference evidence="7 8" key="2">
    <citation type="submission" date="2018-05" db="EMBL/GenBank/DDBJ databases">
        <authorList>
            <person name="Lanie J.A."/>
            <person name="Ng W.-L."/>
            <person name="Kazmierczak K.M."/>
            <person name="Andrzejewski T.M."/>
            <person name="Davidsen T.M."/>
            <person name="Wayne K.J."/>
            <person name="Tettelin H."/>
            <person name="Glass J.I."/>
            <person name="Rusch D."/>
            <person name="Podicherti R."/>
            <person name="Tsui H.-C.T."/>
            <person name="Winkler M.E."/>
        </authorList>
    </citation>
    <scope>NUCLEOTIDE SEQUENCE [LARGE SCALE GENOMIC DNA]</scope>
    <source>
        <strain evidence="7 8">C305</strain>
    </source>
</reference>
<feature type="transmembrane region" description="Helical" evidence="5">
    <location>
        <begin position="97"/>
        <end position="117"/>
    </location>
</feature>
<reference evidence="7 8" key="1">
    <citation type="submission" date="2018-05" db="EMBL/GenBank/DDBJ databases">
        <title>Brumimicrobium oceani sp. nov., isolated from coastal sediment.</title>
        <authorList>
            <person name="Kou Y."/>
        </authorList>
    </citation>
    <scope>NUCLEOTIDE SEQUENCE [LARGE SCALE GENOMIC DNA]</scope>
    <source>
        <strain evidence="7 8">C305</strain>
    </source>
</reference>
<evidence type="ECO:0000313" key="8">
    <source>
        <dbReference type="Proteomes" id="UP000245370"/>
    </source>
</evidence>
<feature type="transmembrane region" description="Helical" evidence="5">
    <location>
        <begin position="361"/>
        <end position="381"/>
    </location>
</feature>
<gene>
    <name evidence="7" type="ORF">DIT68_04020</name>
</gene>
<evidence type="ECO:0000256" key="1">
    <source>
        <dbReference type="ARBA" id="ARBA00004141"/>
    </source>
</evidence>
<feature type="transmembrane region" description="Helical" evidence="5">
    <location>
        <begin position="212"/>
        <end position="230"/>
    </location>
</feature>
<dbReference type="PANTHER" id="PTHR37422:SF13">
    <property type="entry name" value="LIPOPOLYSACCHARIDE BIOSYNTHESIS PROTEIN PA4999-RELATED"/>
    <property type="match status" value="1"/>
</dbReference>
<evidence type="ECO:0000256" key="2">
    <source>
        <dbReference type="ARBA" id="ARBA00022692"/>
    </source>
</evidence>
<comment type="subcellular location">
    <subcellularLocation>
        <location evidence="1">Membrane</location>
        <topology evidence="1">Multi-pass membrane protein</topology>
    </subcellularLocation>
</comment>
<feature type="domain" description="O-antigen ligase-related" evidence="6">
    <location>
        <begin position="197"/>
        <end position="336"/>
    </location>
</feature>
<accession>A0A2U2XF45</accession>